<accession>A0AAN5HYT5</accession>
<evidence type="ECO:0000313" key="2">
    <source>
        <dbReference type="Proteomes" id="UP001328107"/>
    </source>
</evidence>
<name>A0AAN5HYT5_9BILA</name>
<feature type="non-terminal residue" evidence="1">
    <location>
        <position position="1"/>
    </location>
</feature>
<evidence type="ECO:0000313" key="1">
    <source>
        <dbReference type="EMBL" id="GMR45825.1"/>
    </source>
</evidence>
<dbReference type="AlphaFoldDB" id="A0AAN5HYT5"/>
<protein>
    <submittedName>
        <fullName evidence="1">Uncharacterized protein</fullName>
    </submittedName>
</protein>
<organism evidence="1 2">
    <name type="scientific">Pristionchus mayeri</name>
    <dbReference type="NCBI Taxonomy" id="1317129"/>
    <lineage>
        <taxon>Eukaryota</taxon>
        <taxon>Metazoa</taxon>
        <taxon>Ecdysozoa</taxon>
        <taxon>Nematoda</taxon>
        <taxon>Chromadorea</taxon>
        <taxon>Rhabditida</taxon>
        <taxon>Rhabditina</taxon>
        <taxon>Diplogasteromorpha</taxon>
        <taxon>Diplogasteroidea</taxon>
        <taxon>Neodiplogasteridae</taxon>
        <taxon>Pristionchus</taxon>
    </lineage>
</organism>
<dbReference type="Proteomes" id="UP001328107">
    <property type="component" value="Unassembled WGS sequence"/>
</dbReference>
<gene>
    <name evidence="1" type="ORF">PMAYCL1PPCAC_16020</name>
</gene>
<proteinExistence type="predicted"/>
<sequence>TSSMTSLHPTAHMNMVHVSTTAANPIFSRSELAFSDAFRKGESVRLQSSARDVVSECSDDVTIVDEQQDKANESPVLMCSYLNDCLQKAKKALRDRGVTVSSVDGKGRQVDFSSRPIDPIFKEARARFEQERDYVDSGRISASS</sequence>
<feature type="non-terminal residue" evidence="1">
    <location>
        <position position="144"/>
    </location>
</feature>
<keyword evidence="2" id="KW-1185">Reference proteome</keyword>
<comment type="caution">
    <text evidence="1">The sequence shown here is derived from an EMBL/GenBank/DDBJ whole genome shotgun (WGS) entry which is preliminary data.</text>
</comment>
<dbReference type="EMBL" id="BTRK01000004">
    <property type="protein sequence ID" value="GMR45825.1"/>
    <property type="molecule type" value="Genomic_DNA"/>
</dbReference>
<reference evidence="2" key="1">
    <citation type="submission" date="2022-10" db="EMBL/GenBank/DDBJ databases">
        <title>Genome assembly of Pristionchus species.</title>
        <authorList>
            <person name="Yoshida K."/>
            <person name="Sommer R.J."/>
        </authorList>
    </citation>
    <scope>NUCLEOTIDE SEQUENCE [LARGE SCALE GENOMIC DNA]</scope>
    <source>
        <strain evidence="2">RS5460</strain>
    </source>
</reference>